<dbReference type="GO" id="GO:0006508">
    <property type="term" value="P:proteolysis"/>
    <property type="evidence" value="ECO:0007669"/>
    <property type="project" value="UniProtKB-KW"/>
</dbReference>
<dbReference type="EMBL" id="GBHO01020470">
    <property type="protein sequence ID" value="JAG23134.1"/>
    <property type="molecule type" value="Transcribed_RNA"/>
</dbReference>
<comment type="subcellular location">
    <subcellularLocation>
        <location evidence="1">Cytoplasm</location>
    </subcellularLocation>
</comment>
<dbReference type="AlphaFoldDB" id="A0A0A9XTE4"/>
<keyword evidence="1 3" id="KW-0645">Protease</keyword>
<proteinExistence type="inferred from homology"/>
<protein>
    <recommendedName>
        <fullName evidence="1">Cysteine protease</fullName>
        <ecNumber evidence="1">3.4.22.-</ecNumber>
    </recommendedName>
</protein>
<dbReference type="Pfam" id="PF03416">
    <property type="entry name" value="Peptidase_C54"/>
    <property type="match status" value="1"/>
</dbReference>
<organism evidence="3">
    <name type="scientific">Lygus hesperus</name>
    <name type="common">Western plant bug</name>
    <dbReference type="NCBI Taxonomy" id="30085"/>
    <lineage>
        <taxon>Eukaryota</taxon>
        <taxon>Metazoa</taxon>
        <taxon>Ecdysozoa</taxon>
        <taxon>Arthropoda</taxon>
        <taxon>Hexapoda</taxon>
        <taxon>Insecta</taxon>
        <taxon>Pterygota</taxon>
        <taxon>Neoptera</taxon>
        <taxon>Paraneoptera</taxon>
        <taxon>Hemiptera</taxon>
        <taxon>Heteroptera</taxon>
        <taxon>Panheteroptera</taxon>
        <taxon>Cimicomorpha</taxon>
        <taxon>Miridae</taxon>
        <taxon>Mirini</taxon>
        <taxon>Lygus</taxon>
    </lineage>
</organism>
<dbReference type="InterPro" id="IPR046792">
    <property type="entry name" value="Peptidase_C54_cat"/>
</dbReference>
<evidence type="ECO:0000256" key="1">
    <source>
        <dbReference type="RuleBase" id="RU363115"/>
    </source>
</evidence>
<comment type="similarity">
    <text evidence="1">Belongs to the peptidase C54 family.</text>
</comment>
<comment type="function">
    <text evidence="1">Cysteine protease that plays a key role in autophagy by mediating both proteolytic activation and delipidation of ATG8 family proteins.</text>
</comment>
<keyword evidence="1" id="KW-0378">Hydrolase</keyword>
<dbReference type="InterPro" id="IPR038765">
    <property type="entry name" value="Papain-like_cys_pep_sf"/>
</dbReference>
<reference evidence="3" key="1">
    <citation type="journal article" date="2014" name="PLoS ONE">
        <title>Transcriptome-Based Identification of ABC Transporters in the Western Tarnished Plant Bug Lygus hesperus.</title>
        <authorList>
            <person name="Hull J.J."/>
            <person name="Chaney K."/>
            <person name="Geib S.M."/>
            <person name="Fabrick J.A."/>
            <person name="Brent C.S."/>
            <person name="Walsh D."/>
            <person name="Lavine L.C."/>
        </authorList>
    </citation>
    <scope>NUCLEOTIDE SEQUENCE</scope>
</reference>
<dbReference type="SUPFAM" id="SSF54001">
    <property type="entry name" value="Cysteine proteinases"/>
    <property type="match status" value="1"/>
</dbReference>
<keyword evidence="1" id="KW-0963">Cytoplasm</keyword>
<dbReference type="GO" id="GO:0006914">
    <property type="term" value="P:autophagy"/>
    <property type="evidence" value="ECO:0007669"/>
    <property type="project" value="UniProtKB-KW"/>
</dbReference>
<evidence type="ECO:0000259" key="2">
    <source>
        <dbReference type="Pfam" id="PF03416"/>
    </source>
</evidence>
<reference evidence="3" key="2">
    <citation type="submission" date="2014-07" db="EMBL/GenBank/DDBJ databases">
        <authorList>
            <person name="Hull J."/>
        </authorList>
    </citation>
    <scope>NUCLEOTIDE SEQUENCE</scope>
</reference>
<keyword evidence="1" id="KW-0813">Transport</keyword>
<evidence type="ECO:0000313" key="3">
    <source>
        <dbReference type="EMBL" id="JAG23134.1"/>
    </source>
</evidence>
<dbReference type="EC" id="3.4.22.-" evidence="1"/>
<gene>
    <name evidence="3" type="primary">ATG4_1</name>
    <name evidence="3" type="ORF">CM83_6928</name>
</gene>
<name>A0A0A9XTE4_LYGHE</name>
<dbReference type="GO" id="GO:0015031">
    <property type="term" value="P:protein transport"/>
    <property type="evidence" value="ECO:0007669"/>
    <property type="project" value="UniProtKB-KW"/>
</dbReference>
<sequence>MSARWSQRGMFMGNLCRHACRVEQHGNPHAHTKESAHLRRCTGYVLRWKCSDSTIESHRKQPHRSSSTSKILPIQCLGICTSTPTACTCTRVILCTCWAPNLQREGFTPIATPLADAVSGHCGAGGGCTLYTATSDRGWGCMLRSAQML</sequence>
<accession>A0A0A9XTE4</accession>
<keyword evidence="1" id="KW-0072">Autophagy</keyword>
<dbReference type="GO" id="GO:0005737">
    <property type="term" value="C:cytoplasm"/>
    <property type="evidence" value="ECO:0007669"/>
    <property type="project" value="UniProtKB-SubCell"/>
</dbReference>
<dbReference type="GO" id="GO:0008234">
    <property type="term" value="F:cysteine-type peptidase activity"/>
    <property type="evidence" value="ECO:0007669"/>
    <property type="project" value="InterPro"/>
</dbReference>
<feature type="domain" description="Peptidase C54 catalytic" evidence="2">
    <location>
        <begin position="104"/>
        <end position="149"/>
    </location>
</feature>
<keyword evidence="1" id="KW-0653">Protein transport</keyword>
<dbReference type="GO" id="GO:0019786">
    <property type="term" value="F:protein-phosphatidylethanolamide deconjugating activity"/>
    <property type="evidence" value="ECO:0007669"/>
    <property type="project" value="InterPro"/>
</dbReference>